<evidence type="ECO:0000256" key="2">
    <source>
        <dbReference type="SAM" id="MobiDB-lite"/>
    </source>
</evidence>
<feature type="compositionally biased region" description="Polar residues" evidence="2">
    <location>
        <begin position="356"/>
        <end position="365"/>
    </location>
</feature>
<protein>
    <recommendedName>
        <fullName evidence="3">J domain-containing protein</fullName>
    </recommendedName>
</protein>
<evidence type="ECO:0000256" key="1">
    <source>
        <dbReference type="SAM" id="Coils"/>
    </source>
</evidence>
<dbReference type="Proteomes" id="UP001162972">
    <property type="component" value="Chromosome 10"/>
</dbReference>
<feature type="coiled-coil region" evidence="1">
    <location>
        <begin position="586"/>
        <end position="628"/>
    </location>
</feature>
<dbReference type="PROSITE" id="PS50076">
    <property type="entry name" value="DNAJ_2"/>
    <property type="match status" value="1"/>
</dbReference>
<evidence type="ECO:0000313" key="4">
    <source>
        <dbReference type="EMBL" id="KAJ6432021.1"/>
    </source>
</evidence>
<organism evidence="4 5">
    <name type="scientific">Salix udensis</name>
    <dbReference type="NCBI Taxonomy" id="889485"/>
    <lineage>
        <taxon>Eukaryota</taxon>
        <taxon>Viridiplantae</taxon>
        <taxon>Streptophyta</taxon>
        <taxon>Embryophyta</taxon>
        <taxon>Tracheophyta</taxon>
        <taxon>Spermatophyta</taxon>
        <taxon>Magnoliopsida</taxon>
        <taxon>eudicotyledons</taxon>
        <taxon>Gunneridae</taxon>
        <taxon>Pentapetalae</taxon>
        <taxon>rosids</taxon>
        <taxon>fabids</taxon>
        <taxon>Malpighiales</taxon>
        <taxon>Salicaceae</taxon>
        <taxon>Saliceae</taxon>
        <taxon>Salix</taxon>
    </lineage>
</organism>
<name>A0AAD6KYL0_9ROSI</name>
<dbReference type="EMBL" id="JAPFFJ010000003">
    <property type="protein sequence ID" value="KAJ6432021.1"/>
    <property type="molecule type" value="Genomic_DNA"/>
</dbReference>
<keyword evidence="1" id="KW-0175">Coiled coil</keyword>
<keyword evidence="5" id="KW-1185">Reference proteome</keyword>
<feature type="compositionally biased region" description="Polar residues" evidence="2">
    <location>
        <begin position="252"/>
        <end position="262"/>
    </location>
</feature>
<sequence>MKGKGLSRDSYWRTTRYGMKTIRGRKGQGSLDNIVVIDVDSDEFESVIIVDVPESLQQKSRGSSAVREGRRSPCIISVDDDDDDEEEEEEECYTVNDHEINEQVDGNLDSDGTSSQSSPASDHTERPVHRDADGCRVAEENRPVFKLRKCNRTYAEKTTPRNRYGLGLDAEKATSGNRYGLDSDAESDSSADNTSDCEVMEGSFGEVREQWEKASLKRKSMLHKGLDDQASPSSSHSDVHPNVEVENRTKQNSEPAVCSNSKDVNFDKVNSFASTAAGDGVLGGFPSSAKTGNPFAKSNQKDKNFSGSWKSRADENIHFHWTGDDLFGGETFSGDGDISCNKFQTGNGPDSRFPTGPSSRSNQVNDGKKYHNSTCSHDMEQNTTTEHSFPNIQRGPSLYFDDGKASDLNDNDSFPDGHCFDEIHTVNNSRVASTEEVKEFTQVPSSCKTCSNEGKCREKSAFCTRSSEDKVVENVVAPMQEVSDEKSDHDERAPREKSLHCHDTLSKQGISNSAEGKEVFTDFASSSQLCYEGDPFCASHGDLLLSAEKDIINGREKLKETDEYKQAIEEEWAARQRQLQIQAEEVRRLRKRRKAETLRILDMERRQKQRLEEVRETQKKDEENLNMKERFRVEVRKELSRLEITCFNMASLLRGLGIHVEGGFNPLPNQVHAAYKRALLKLHPDRASKTDLRQQVEAEEKFKLISRMKEKFLSTSYHRAAIWSRCLALME</sequence>
<dbReference type="InterPro" id="IPR001623">
    <property type="entry name" value="DnaJ_domain"/>
</dbReference>
<feature type="compositionally biased region" description="Acidic residues" evidence="2">
    <location>
        <begin position="78"/>
        <end position="92"/>
    </location>
</feature>
<gene>
    <name evidence="4" type="ORF">OIU84_019308</name>
</gene>
<dbReference type="PANTHER" id="PTHR36335">
    <property type="entry name" value="CHAPERONE DNAJ-DOMAIN SUPERFAMILY PROTEIN"/>
    <property type="match status" value="1"/>
</dbReference>
<feature type="region of interest" description="Disordered" evidence="2">
    <location>
        <begin position="57"/>
        <end position="137"/>
    </location>
</feature>
<dbReference type="PANTHER" id="PTHR36335:SF1">
    <property type="entry name" value="CHAPERONE DNAJ-DOMAIN SUPERFAMILY PROTEIN"/>
    <property type="match status" value="1"/>
</dbReference>
<accession>A0AAD6KYL0</accession>
<feature type="region of interest" description="Disordered" evidence="2">
    <location>
        <begin position="338"/>
        <end position="367"/>
    </location>
</feature>
<feature type="compositionally biased region" description="Basic and acidic residues" evidence="2">
    <location>
        <begin position="237"/>
        <end position="251"/>
    </location>
</feature>
<feature type="compositionally biased region" description="Polar residues" evidence="2">
    <location>
        <begin position="110"/>
        <end position="121"/>
    </location>
</feature>
<dbReference type="InterPro" id="IPR036869">
    <property type="entry name" value="J_dom_sf"/>
</dbReference>
<evidence type="ECO:0000313" key="5">
    <source>
        <dbReference type="Proteomes" id="UP001162972"/>
    </source>
</evidence>
<feature type="region of interest" description="Disordered" evidence="2">
    <location>
        <begin position="277"/>
        <end position="309"/>
    </location>
</feature>
<dbReference type="Gene3D" id="1.10.287.110">
    <property type="entry name" value="DnaJ domain"/>
    <property type="match status" value="1"/>
</dbReference>
<dbReference type="AlphaFoldDB" id="A0AAD6KYL0"/>
<comment type="caution">
    <text evidence="4">The sequence shown here is derived from an EMBL/GenBank/DDBJ whole genome shotgun (WGS) entry which is preliminary data.</text>
</comment>
<feature type="domain" description="J" evidence="3">
    <location>
        <begin position="651"/>
        <end position="718"/>
    </location>
</feature>
<feature type="compositionally biased region" description="Basic and acidic residues" evidence="2">
    <location>
        <begin position="206"/>
        <end position="215"/>
    </location>
</feature>
<reference evidence="4 5" key="1">
    <citation type="journal article" date="2023" name="Int. J. Mol. Sci.">
        <title>De Novo Assembly and Annotation of 11 Diverse Shrub Willow (Salix) Genomes Reveals Novel Gene Organization in Sex-Linked Regions.</title>
        <authorList>
            <person name="Hyden B."/>
            <person name="Feng K."/>
            <person name="Yates T.B."/>
            <person name="Jawdy S."/>
            <person name="Cereghino C."/>
            <person name="Smart L.B."/>
            <person name="Muchero W."/>
        </authorList>
    </citation>
    <scope>NUCLEOTIDE SEQUENCE [LARGE SCALE GENOMIC DNA]</scope>
    <source>
        <tissue evidence="4">Shoot tip</tissue>
    </source>
</reference>
<dbReference type="CDD" id="cd06257">
    <property type="entry name" value="DnaJ"/>
    <property type="match status" value="1"/>
</dbReference>
<feature type="compositionally biased region" description="Basic and acidic residues" evidence="2">
    <location>
        <begin position="122"/>
        <end position="137"/>
    </location>
</feature>
<dbReference type="SUPFAM" id="SSF46565">
    <property type="entry name" value="Chaperone J-domain"/>
    <property type="match status" value="1"/>
</dbReference>
<evidence type="ECO:0000259" key="3">
    <source>
        <dbReference type="PROSITE" id="PS50076"/>
    </source>
</evidence>
<feature type="region of interest" description="Disordered" evidence="2">
    <location>
        <begin position="150"/>
        <end position="262"/>
    </location>
</feature>
<proteinExistence type="predicted"/>